<proteinExistence type="predicted"/>
<dbReference type="OrthoDB" id="1166146at2759"/>
<dbReference type="Proteomes" id="UP000796880">
    <property type="component" value="Unassembled WGS sequence"/>
</dbReference>
<organism evidence="2 3">
    <name type="scientific">Rhamnella rubrinervis</name>
    <dbReference type="NCBI Taxonomy" id="2594499"/>
    <lineage>
        <taxon>Eukaryota</taxon>
        <taxon>Viridiplantae</taxon>
        <taxon>Streptophyta</taxon>
        <taxon>Embryophyta</taxon>
        <taxon>Tracheophyta</taxon>
        <taxon>Spermatophyta</taxon>
        <taxon>Magnoliopsida</taxon>
        <taxon>eudicotyledons</taxon>
        <taxon>Gunneridae</taxon>
        <taxon>Pentapetalae</taxon>
        <taxon>rosids</taxon>
        <taxon>fabids</taxon>
        <taxon>Rosales</taxon>
        <taxon>Rhamnaceae</taxon>
        <taxon>rhamnoid group</taxon>
        <taxon>Rhamneae</taxon>
        <taxon>Rhamnella</taxon>
    </lineage>
</organism>
<protein>
    <submittedName>
        <fullName evidence="2">Uncharacterized protein</fullName>
    </submittedName>
</protein>
<evidence type="ECO:0000313" key="2">
    <source>
        <dbReference type="EMBL" id="KAF3438279.1"/>
    </source>
</evidence>
<accession>A0A8K0GTZ9</accession>
<dbReference type="AlphaFoldDB" id="A0A8K0GTZ9"/>
<gene>
    <name evidence="2" type="ORF">FNV43_RR21040</name>
</gene>
<comment type="caution">
    <text evidence="2">The sequence shown here is derived from an EMBL/GenBank/DDBJ whole genome shotgun (WGS) entry which is preliminary data.</text>
</comment>
<dbReference type="EMBL" id="VOIH02000009">
    <property type="protein sequence ID" value="KAF3438279.1"/>
    <property type="molecule type" value="Genomic_DNA"/>
</dbReference>
<reference evidence="2" key="1">
    <citation type="submission" date="2020-03" db="EMBL/GenBank/DDBJ databases">
        <title>A high-quality chromosome-level genome assembly of a woody plant with both climbing and erect habits, Rhamnella rubrinervis.</title>
        <authorList>
            <person name="Lu Z."/>
            <person name="Yang Y."/>
            <person name="Zhu X."/>
            <person name="Sun Y."/>
        </authorList>
    </citation>
    <scope>NUCLEOTIDE SEQUENCE</scope>
    <source>
        <strain evidence="2">BYM</strain>
        <tissue evidence="2">Leaf</tissue>
    </source>
</reference>
<sequence>MGHYNQEAPSGHDHDQVYPPPPPQSYPPQPQQRPHQAYHQGVAYVAPPPPIGYPTKDGPAGLNHNVPVETNTRGEGFWKGW</sequence>
<keyword evidence="3" id="KW-1185">Reference proteome</keyword>
<name>A0A8K0GTZ9_9ROSA</name>
<evidence type="ECO:0000313" key="3">
    <source>
        <dbReference type="Proteomes" id="UP000796880"/>
    </source>
</evidence>
<evidence type="ECO:0000256" key="1">
    <source>
        <dbReference type="SAM" id="MobiDB-lite"/>
    </source>
</evidence>
<feature type="region of interest" description="Disordered" evidence="1">
    <location>
        <begin position="1"/>
        <end position="81"/>
    </location>
</feature>
<feature type="compositionally biased region" description="Pro residues" evidence="1">
    <location>
        <begin position="18"/>
        <end position="31"/>
    </location>
</feature>